<accession>A0A7X4YQE0</accession>
<name>A0A7X4YQE0_9BACL</name>
<proteinExistence type="predicted"/>
<evidence type="ECO:0000313" key="3">
    <source>
        <dbReference type="Proteomes" id="UP000558113"/>
    </source>
</evidence>
<feature type="transmembrane region" description="Helical" evidence="1">
    <location>
        <begin position="48"/>
        <end position="69"/>
    </location>
</feature>
<reference evidence="2 3" key="1">
    <citation type="submission" date="2020-01" db="EMBL/GenBank/DDBJ databases">
        <title>Paenibacillus soybeanensis sp. nov. isolated from the nodules of soybean (Glycine max(L.) Merr).</title>
        <authorList>
            <person name="Wang H."/>
        </authorList>
    </citation>
    <scope>NUCLEOTIDE SEQUENCE [LARGE SCALE GENOMIC DNA]</scope>
    <source>
        <strain evidence="2 3">DSM 23054</strain>
    </source>
</reference>
<organism evidence="2 3">
    <name type="scientific">Paenibacillus sacheonensis</name>
    <dbReference type="NCBI Taxonomy" id="742054"/>
    <lineage>
        <taxon>Bacteria</taxon>
        <taxon>Bacillati</taxon>
        <taxon>Bacillota</taxon>
        <taxon>Bacilli</taxon>
        <taxon>Bacillales</taxon>
        <taxon>Paenibacillaceae</taxon>
        <taxon>Paenibacillus</taxon>
    </lineage>
</organism>
<dbReference type="AlphaFoldDB" id="A0A7X4YQE0"/>
<protein>
    <submittedName>
        <fullName evidence="2">Uncharacterized protein</fullName>
    </submittedName>
</protein>
<dbReference type="RefSeq" id="WP_161699786.1">
    <property type="nucleotide sequence ID" value="NZ_JAAAMU010000008.1"/>
</dbReference>
<dbReference type="EMBL" id="JAAAMU010000008">
    <property type="protein sequence ID" value="NBC70627.1"/>
    <property type="molecule type" value="Genomic_DNA"/>
</dbReference>
<gene>
    <name evidence="2" type="ORF">GT003_16620</name>
</gene>
<sequence length="83" mass="9217">MKSDLNRYELDYTDRRDNRVASWLTALAWTIGAMGTVGSLFPLVKEDYAAFAVTLVAAIAAGLLFRGVAEMIRLLQAILLRLK</sequence>
<dbReference type="OrthoDB" id="9941359at2"/>
<keyword evidence="1" id="KW-0472">Membrane</keyword>
<keyword evidence="3" id="KW-1185">Reference proteome</keyword>
<keyword evidence="1" id="KW-0812">Transmembrane</keyword>
<keyword evidence="1" id="KW-1133">Transmembrane helix</keyword>
<comment type="caution">
    <text evidence="2">The sequence shown here is derived from an EMBL/GenBank/DDBJ whole genome shotgun (WGS) entry which is preliminary data.</text>
</comment>
<feature type="transmembrane region" description="Helical" evidence="1">
    <location>
        <begin position="20"/>
        <end position="42"/>
    </location>
</feature>
<evidence type="ECO:0000313" key="2">
    <source>
        <dbReference type="EMBL" id="NBC70627.1"/>
    </source>
</evidence>
<evidence type="ECO:0000256" key="1">
    <source>
        <dbReference type="SAM" id="Phobius"/>
    </source>
</evidence>
<dbReference type="Proteomes" id="UP000558113">
    <property type="component" value="Unassembled WGS sequence"/>
</dbReference>